<dbReference type="InterPro" id="IPR009908">
    <property type="entry name" value="Methylamine_util_MauE"/>
</dbReference>
<dbReference type="Proteomes" id="UP000774570">
    <property type="component" value="Unassembled WGS sequence"/>
</dbReference>
<evidence type="ECO:0000256" key="2">
    <source>
        <dbReference type="ARBA" id="ARBA00022692"/>
    </source>
</evidence>
<evidence type="ECO:0000313" key="7">
    <source>
        <dbReference type="EMBL" id="MBW8482182.1"/>
    </source>
</evidence>
<reference evidence="7 8" key="1">
    <citation type="submission" date="2021-07" db="EMBL/GenBank/DDBJ databases">
        <title>Actinomadura sp. PM05-2 isolated from lichen.</title>
        <authorList>
            <person name="Somphong A."/>
            <person name="Phongsopitanun W."/>
            <person name="Tanasupawat S."/>
            <person name="Peongsungnone V."/>
        </authorList>
    </citation>
    <scope>NUCLEOTIDE SEQUENCE [LARGE SCALE GENOMIC DNA]</scope>
    <source>
        <strain evidence="7 8">PM05-2</strain>
    </source>
</reference>
<accession>A0ABS7FP87</accession>
<keyword evidence="8" id="KW-1185">Reference proteome</keyword>
<sequence length="186" mass="17689">MTVLAAGAAAVAVPLALLVSLAGQARRPSALPDALRAHRVLPRAAPVPVLAAALAVLTEAGAAAVALAGLAGRWDAAFRAGLGGAAALLAVYAAYSAYVARARGGRVPCGCAGSTTPMTGWVAARAAGLALLALGGALAGLPDGAPLAHTAVAAVAGLALAVLLGTLPHALADPAAPGAAERSPAR</sequence>
<gene>
    <name evidence="7" type="ORF">K1Y72_07375</name>
</gene>
<evidence type="ECO:0000256" key="1">
    <source>
        <dbReference type="ARBA" id="ARBA00004141"/>
    </source>
</evidence>
<feature type="transmembrane region" description="Helical" evidence="5">
    <location>
        <begin position="77"/>
        <end position="98"/>
    </location>
</feature>
<comment type="caution">
    <text evidence="7">The sequence shown here is derived from an EMBL/GenBank/DDBJ whole genome shotgun (WGS) entry which is preliminary data.</text>
</comment>
<feature type="domain" description="Methylamine utilisation protein MauE" evidence="6">
    <location>
        <begin position="8"/>
        <end position="138"/>
    </location>
</feature>
<keyword evidence="3 5" id="KW-1133">Transmembrane helix</keyword>
<proteinExistence type="predicted"/>
<keyword evidence="2 5" id="KW-0812">Transmembrane</keyword>
<feature type="transmembrane region" description="Helical" evidence="5">
    <location>
        <begin position="49"/>
        <end position="70"/>
    </location>
</feature>
<evidence type="ECO:0000256" key="4">
    <source>
        <dbReference type="ARBA" id="ARBA00023136"/>
    </source>
</evidence>
<dbReference type="EMBL" id="JAIBOA010000004">
    <property type="protein sequence ID" value="MBW8482182.1"/>
    <property type="molecule type" value="Genomic_DNA"/>
</dbReference>
<evidence type="ECO:0000259" key="6">
    <source>
        <dbReference type="Pfam" id="PF07291"/>
    </source>
</evidence>
<feature type="transmembrane region" description="Helical" evidence="5">
    <location>
        <begin position="118"/>
        <end position="140"/>
    </location>
</feature>
<evidence type="ECO:0000313" key="8">
    <source>
        <dbReference type="Proteomes" id="UP000774570"/>
    </source>
</evidence>
<organism evidence="7 8">
    <name type="scientific">Actinomadura parmotrematis</name>
    <dbReference type="NCBI Taxonomy" id="2864039"/>
    <lineage>
        <taxon>Bacteria</taxon>
        <taxon>Bacillati</taxon>
        <taxon>Actinomycetota</taxon>
        <taxon>Actinomycetes</taxon>
        <taxon>Streptosporangiales</taxon>
        <taxon>Thermomonosporaceae</taxon>
        <taxon>Actinomadura</taxon>
    </lineage>
</organism>
<name>A0ABS7FP87_9ACTN</name>
<dbReference type="Pfam" id="PF07291">
    <property type="entry name" value="MauE"/>
    <property type="match status" value="1"/>
</dbReference>
<evidence type="ECO:0000256" key="3">
    <source>
        <dbReference type="ARBA" id="ARBA00022989"/>
    </source>
</evidence>
<protein>
    <recommendedName>
        <fullName evidence="6">Methylamine utilisation protein MauE domain-containing protein</fullName>
    </recommendedName>
</protein>
<comment type="subcellular location">
    <subcellularLocation>
        <location evidence="1">Membrane</location>
        <topology evidence="1">Multi-pass membrane protein</topology>
    </subcellularLocation>
</comment>
<evidence type="ECO:0000256" key="5">
    <source>
        <dbReference type="SAM" id="Phobius"/>
    </source>
</evidence>
<dbReference type="RefSeq" id="WP_220164568.1">
    <property type="nucleotide sequence ID" value="NZ_JAIBOA010000004.1"/>
</dbReference>
<keyword evidence="4 5" id="KW-0472">Membrane</keyword>
<feature type="transmembrane region" description="Helical" evidence="5">
    <location>
        <begin position="147"/>
        <end position="167"/>
    </location>
</feature>